<evidence type="ECO:0000256" key="1">
    <source>
        <dbReference type="SAM" id="MobiDB-lite"/>
    </source>
</evidence>
<dbReference type="PROSITE" id="PS51257">
    <property type="entry name" value="PROKAR_LIPOPROTEIN"/>
    <property type="match status" value="1"/>
</dbReference>
<protein>
    <submittedName>
        <fullName evidence="2">Uncharacterized protein</fullName>
    </submittedName>
</protein>
<keyword evidence="3" id="KW-1185">Reference proteome</keyword>
<comment type="caution">
    <text evidence="2">The sequence shown here is derived from an EMBL/GenBank/DDBJ whole genome shotgun (WGS) entry which is preliminary data.</text>
</comment>
<dbReference type="Proteomes" id="UP000027178">
    <property type="component" value="Unassembled WGS sequence"/>
</dbReference>
<dbReference type="AlphaFoldDB" id="A0A066YIZ9"/>
<proteinExistence type="predicted"/>
<accession>A0A066YIZ9</accession>
<reference evidence="2 3" key="1">
    <citation type="submission" date="2014-05" db="EMBL/GenBank/DDBJ databases">
        <title>Draft Genome Sequence of Kitasatospora cheerisanensis KCTC 2395.</title>
        <authorList>
            <person name="Nam D.H."/>
        </authorList>
    </citation>
    <scope>NUCLEOTIDE SEQUENCE [LARGE SCALE GENOMIC DNA]</scope>
    <source>
        <strain evidence="2 3">KCTC 2395</strain>
    </source>
</reference>
<feature type="region of interest" description="Disordered" evidence="1">
    <location>
        <begin position="1"/>
        <end position="30"/>
    </location>
</feature>
<evidence type="ECO:0000313" key="2">
    <source>
        <dbReference type="EMBL" id="KDN81122.1"/>
    </source>
</evidence>
<gene>
    <name evidence="2" type="ORF">KCH_72160</name>
</gene>
<dbReference type="HOGENOM" id="CLU_2436894_0_0_11"/>
<evidence type="ECO:0000313" key="3">
    <source>
        <dbReference type="Proteomes" id="UP000027178"/>
    </source>
</evidence>
<dbReference type="EMBL" id="JNBY01000155">
    <property type="protein sequence ID" value="KDN81122.1"/>
    <property type="molecule type" value="Genomic_DNA"/>
</dbReference>
<name>A0A066YIZ9_9ACTN</name>
<feature type="region of interest" description="Disordered" evidence="1">
    <location>
        <begin position="71"/>
        <end position="90"/>
    </location>
</feature>
<organism evidence="2 3">
    <name type="scientific">Kitasatospora cheerisanensis KCTC 2395</name>
    <dbReference type="NCBI Taxonomy" id="1348663"/>
    <lineage>
        <taxon>Bacteria</taxon>
        <taxon>Bacillati</taxon>
        <taxon>Actinomycetota</taxon>
        <taxon>Actinomycetes</taxon>
        <taxon>Kitasatosporales</taxon>
        <taxon>Streptomycetaceae</taxon>
        <taxon>Kitasatospora</taxon>
    </lineage>
</organism>
<sequence length="90" mass="9421">MRRDVGRRPPAVGPGTASRTPCGAAPGSSACRSELARRIRVFEADRRPGVEEMAALPGAYGLRRHEAVAAREGRTGRCAAPVRTPGAGAR</sequence>